<evidence type="ECO:0000313" key="2">
    <source>
        <dbReference type="EMBL" id="CAL8128866.1"/>
    </source>
</evidence>
<feature type="transmembrane region" description="Helical" evidence="1">
    <location>
        <begin position="48"/>
        <end position="70"/>
    </location>
</feature>
<evidence type="ECO:0008006" key="4">
    <source>
        <dbReference type="Google" id="ProtNLM"/>
    </source>
</evidence>
<evidence type="ECO:0000256" key="1">
    <source>
        <dbReference type="SAM" id="Phobius"/>
    </source>
</evidence>
<accession>A0ABP1RIM9</accession>
<evidence type="ECO:0000313" key="3">
    <source>
        <dbReference type="Proteomes" id="UP001642540"/>
    </source>
</evidence>
<feature type="transmembrane region" description="Helical" evidence="1">
    <location>
        <begin position="82"/>
        <end position="105"/>
    </location>
</feature>
<feature type="transmembrane region" description="Helical" evidence="1">
    <location>
        <begin position="279"/>
        <end position="306"/>
    </location>
</feature>
<sequence length="401" mass="46045">MATHLVLKSFEINDILWRIPIHPKLFFRWNCQTLQFDPVESFIKTLPWWILFFLPQLQLLVMSCVLFVVVFRHPPFNNMGNWVIAGATVQGSLFTLGITLCLFYYRMDFFAYTNHVIAQHHERRENANYGQGLVSCLKDSNREVLKFIQRLSCDTTGIVTMIIATQLAPAPAVITACGIYLSTSMNIDLDFFHHIWAYFVSKEQGSIICIIRVLINFYHIAEIACAGSYILVLILAITQSTVKQLQKVQRISETDFLKGIREYKAMFILSQIGSTTTSWIVVIAMGTGHSLFMIFFSTTVVGFRVLPLQVYWVAPLITIIILLVIMIAFPFATKCFNLSGIILRNWKRRHMSLARRKSLKALRPVCFAMGSLRVIDNDTTTEYFASIFDRTTSFIIFLRKL</sequence>
<gene>
    <name evidence="2" type="ORF">ODALV1_LOCUS22628</name>
</gene>
<dbReference type="Proteomes" id="UP001642540">
    <property type="component" value="Unassembled WGS sequence"/>
</dbReference>
<dbReference type="EMBL" id="CAXLJM020000075">
    <property type="protein sequence ID" value="CAL8128866.1"/>
    <property type="molecule type" value="Genomic_DNA"/>
</dbReference>
<reference evidence="2 3" key="1">
    <citation type="submission" date="2024-08" db="EMBL/GenBank/DDBJ databases">
        <authorList>
            <person name="Cucini C."/>
            <person name="Frati F."/>
        </authorList>
    </citation>
    <scope>NUCLEOTIDE SEQUENCE [LARGE SCALE GENOMIC DNA]</scope>
</reference>
<feature type="transmembrane region" description="Helical" evidence="1">
    <location>
        <begin position="217"/>
        <end position="237"/>
    </location>
</feature>
<protein>
    <recommendedName>
        <fullName evidence="4">Odorant receptor</fullName>
    </recommendedName>
</protein>
<keyword evidence="1" id="KW-1133">Transmembrane helix</keyword>
<keyword evidence="1" id="KW-0472">Membrane</keyword>
<name>A0ABP1RIM9_9HEXA</name>
<comment type="caution">
    <text evidence="2">The sequence shown here is derived from an EMBL/GenBank/DDBJ whole genome shotgun (WGS) entry which is preliminary data.</text>
</comment>
<organism evidence="2 3">
    <name type="scientific">Orchesella dallaii</name>
    <dbReference type="NCBI Taxonomy" id="48710"/>
    <lineage>
        <taxon>Eukaryota</taxon>
        <taxon>Metazoa</taxon>
        <taxon>Ecdysozoa</taxon>
        <taxon>Arthropoda</taxon>
        <taxon>Hexapoda</taxon>
        <taxon>Collembola</taxon>
        <taxon>Entomobryomorpha</taxon>
        <taxon>Entomobryoidea</taxon>
        <taxon>Orchesellidae</taxon>
        <taxon>Orchesellinae</taxon>
        <taxon>Orchesella</taxon>
    </lineage>
</organism>
<feature type="transmembrane region" description="Helical" evidence="1">
    <location>
        <begin position="312"/>
        <end position="343"/>
    </location>
</feature>
<keyword evidence="1" id="KW-0812">Transmembrane</keyword>
<keyword evidence="3" id="KW-1185">Reference proteome</keyword>
<proteinExistence type="predicted"/>